<evidence type="ECO:0000313" key="2">
    <source>
        <dbReference type="EMBL" id="CAG6512100.1"/>
    </source>
</evidence>
<accession>A0A8D8GLQ1</accession>
<sequence length="151" mass="16240">MRQIVQEDSRPAQPPAAARREEGGLPRVWPAVPPEVEPEDAHAKTSGYLLLRVPRLSQAVQEQLSLEGALQGPLEGKAIPVLVLRANLQLLQRPEAARNESHRGVPVRVWQLREEVCPENAAGQALAGVPGAKLDAGVDGIRCSTDVNSSN</sequence>
<proteinExistence type="predicted"/>
<evidence type="ECO:0000256" key="1">
    <source>
        <dbReference type="SAM" id="MobiDB-lite"/>
    </source>
</evidence>
<protein>
    <submittedName>
        <fullName evidence="2">(northern house mosquito) hypothetical protein</fullName>
    </submittedName>
</protein>
<dbReference type="AlphaFoldDB" id="A0A8D8GLQ1"/>
<feature type="region of interest" description="Disordered" evidence="1">
    <location>
        <begin position="1"/>
        <end position="27"/>
    </location>
</feature>
<dbReference type="EMBL" id="HBUE01270323">
    <property type="protein sequence ID" value="CAG6563553.1"/>
    <property type="molecule type" value="Transcribed_RNA"/>
</dbReference>
<organism evidence="2">
    <name type="scientific">Culex pipiens</name>
    <name type="common">House mosquito</name>
    <dbReference type="NCBI Taxonomy" id="7175"/>
    <lineage>
        <taxon>Eukaryota</taxon>
        <taxon>Metazoa</taxon>
        <taxon>Ecdysozoa</taxon>
        <taxon>Arthropoda</taxon>
        <taxon>Hexapoda</taxon>
        <taxon>Insecta</taxon>
        <taxon>Pterygota</taxon>
        <taxon>Neoptera</taxon>
        <taxon>Endopterygota</taxon>
        <taxon>Diptera</taxon>
        <taxon>Nematocera</taxon>
        <taxon>Culicoidea</taxon>
        <taxon>Culicidae</taxon>
        <taxon>Culicinae</taxon>
        <taxon>Culicini</taxon>
        <taxon>Culex</taxon>
        <taxon>Culex</taxon>
    </lineage>
</organism>
<feature type="compositionally biased region" description="Basic and acidic residues" evidence="1">
    <location>
        <begin position="1"/>
        <end position="10"/>
    </location>
</feature>
<reference evidence="2" key="1">
    <citation type="submission" date="2021-05" db="EMBL/GenBank/DDBJ databases">
        <authorList>
            <person name="Alioto T."/>
            <person name="Alioto T."/>
            <person name="Gomez Garrido J."/>
        </authorList>
    </citation>
    <scope>NUCLEOTIDE SEQUENCE</scope>
</reference>
<name>A0A8D8GLQ1_CULPI</name>
<dbReference type="EMBL" id="HBUE01165036">
    <property type="protein sequence ID" value="CAG6512100.1"/>
    <property type="molecule type" value="Transcribed_RNA"/>
</dbReference>